<organism evidence="4 5">
    <name type="scientific">Aphanomyces euteiches</name>
    <dbReference type="NCBI Taxonomy" id="100861"/>
    <lineage>
        <taxon>Eukaryota</taxon>
        <taxon>Sar</taxon>
        <taxon>Stramenopiles</taxon>
        <taxon>Oomycota</taxon>
        <taxon>Saprolegniomycetes</taxon>
        <taxon>Saprolegniales</taxon>
        <taxon>Verrucalvaceae</taxon>
        <taxon>Aphanomyces</taxon>
    </lineage>
</organism>
<dbReference type="InterPro" id="IPR054722">
    <property type="entry name" value="PolX-like_BBD"/>
</dbReference>
<feature type="region of interest" description="Disordered" evidence="2">
    <location>
        <begin position="173"/>
        <end position="202"/>
    </location>
</feature>
<evidence type="ECO:0000256" key="2">
    <source>
        <dbReference type="SAM" id="MobiDB-lite"/>
    </source>
</evidence>
<dbReference type="PANTHER" id="PTHR42648">
    <property type="entry name" value="TRANSPOSASE, PUTATIVE-RELATED"/>
    <property type="match status" value="1"/>
</dbReference>
<dbReference type="GO" id="GO:0015074">
    <property type="term" value="P:DNA integration"/>
    <property type="evidence" value="ECO:0007669"/>
    <property type="project" value="InterPro"/>
</dbReference>
<feature type="compositionally biased region" description="Basic and acidic residues" evidence="2">
    <location>
        <begin position="240"/>
        <end position="250"/>
    </location>
</feature>
<feature type="region of interest" description="Disordered" evidence="2">
    <location>
        <begin position="227"/>
        <end position="275"/>
    </location>
</feature>
<gene>
    <name evidence="4" type="ORF">Ae201684_008874</name>
</gene>
<dbReference type="Pfam" id="PF22936">
    <property type="entry name" value="Pol_BBD"/>
    <property type="match status" value="1"/>
</dbReference>
<dbReference type="PANTHER" id="PTHR42648:SF28">
    <property type="entry name" value="TRANSPOSON-ENCODED PROTEIN WITH RIBONUCLEASE H-LIKE AND RETROVIRUS ZINC FINGER-LIKE DOMAINS"/>
    <property type="match status" value="1"/>
</dbReference>
<evidence type="ECO:0000259" key="3">
    <source>
        <dbReference type="PROSITE" id="PS50994"/>
    </source>
</evidence>
<dbReference type="GO" id="GO:0008233">
    <property type="term" value="F:peptidase activity"/>
    <property type="evidence" value="ECO:0007669"/>
    <property type="project" value="UniProtKB-KW"/>
</dbReference>
<dbReference type="VEuPathDB" id="FungiDB:AeMF1_013744"/>
<sequence>MELKDFAMHSFDGTYYSEWRYRIMTFLAAKDLDGVIDGTIPTTDASFRPKDKKVQSILSATIANKYLRLVRGKTTSKEMLDTMDKIYGSKSYMGKGNLYQELLSTRIRSNELASDYIYRFSVLVEELMASGLDHSFDSFVAYQVNLFAHGQEIEAHTLETIFTVLLQHEQRDQKHASSSETALTATRGGRQQQKQAGRQNFNSAAEPVTCSYCKKRNHTEDVCRKKIADSKSKNAASQESTRRLRFKDTDDATYANTRRNQKSTKKPSSAPTQGVSMIATPDIILNASEALEASNEWVIDSGASDHFCNNSSWFTNLEPSTGVVRAANGGDMAIEGCGSIHLEMNTPSGIVEVELQNVSYMPSLQYNLFSLSRVSQHGFTTEFSKDTCLIKRGKDILAQGVRKRTLYYLDIANPIVSTVALTTDHSADQSNDMAFSLLASSPADLWHARLGHISVKYTEKTRRYVDGIDLDKCKHEFCASCLAGKQSKLPFPQRSLAVTTAPFELVHSDICGPMPHPALCSRAKYFISFTDDFTRFGFVFLLLQKSDAFKCFTELMAHCNTQYNDTIRCLRSDNGGEYMSAEFTQ</sequence>
<dbReference type="GO" id="GO:0006508">
    <property type="term" value="P:proteolysis"/>
    <property type="evidence" value="ECO:0007669"/>
    <property type="project" value="UniProtKB-KW"/>
</dbReference>
<dbReference type="Gene3D" id="3.30.420.10">
    <property type="entry name" value="Ribonuclease H-like superfamily/Ribonuclease H"/>
    <property type="match status" value="1"/>
</dbReference>
<keyword evidence="1" id="KW-0645">Protease</keyword>
<reference evidence="4 5" key="1">
    <citation type="submission" date="2019-07" db="EMBL/GenBank/DDBJ databases">
        <title>Genomics analysis of Aphanomyces spp. identifies a new class of oomycete effector associated with host adaptation.</title>
        <authorList>
            <person name="Gaulin E."/>
        </authorList>
    </citation>
    <scope>NUCLEOTIDE SEQUENCE [LARGE SCALE GENOMIC DNA]</scope>
    <source>
        <strain evidence="4 5">ATCC 201684</strain>
    </source>
</reference>
<keyword evidence="1" id="KW-0378">Hydrolase</keyword>
<comment type="caution">
    <text evidence="4">The sequence shown here is derived from an EMBL/GenBank/DDBJ whole genome shotgun (WGS) entry which is preliminary data.</text>
</comment>
<dbReference type="EMBL" id="VJMJ01000114">
    <property type="protein sequence ID" value="KAF0734414.1"/>
    <property type="molecule type" value="Genomic_DNA"/>
</dbReference>
<dbReference type="InterPro" id="IPR001584">
    <property type="entry name" value="Integrase_cat-core"/>
</dbReference>
<feature type="compositionally biased region" description="Low complexity" evidence="2">
    <location>
        <begin position="187"/>
        <end position="199"/>
    </location>
</feature>
<keyword evidence="5" id="KW-1185">Reference proteome</keyword>
<dbReference type="PROSITE" id="PS50994">
    <property type="entry name" value="INTEGRASE"/>
    <property type="match status" value="1"/>
</dbReference>
<dbReference type="Pfam" id="PF13976">
    <property type="entry name" value="gag_pre-integrs"/>
    <property type="match status" value="1"/>
</dbReference>
<protein>
    <recommendedName>
        <fullName evidence="3">Integrase catalytic domain-containing protein</fullName>
    </recommendedName>
</protein>
<dbReference type="InterPro" id="IPR039537">
    <property type="entry name" value="Retrotran_Ty1/copia-like"/>
</dbReference>
<dbReference type="InterPro" id="IPR025724">
    <property type="entry name" value="GAG-pre-integrase_dom"/>
</dbReference>
<name>A0A6G0X3B5_9STRA</name>
<accession>A0A6G0X3B5</accession>
<dbReference type="InterPro" id="IPR036397">
    <property type="entry name" value="RNaseH_sf"/>
</dbReference>
<dbReference type="AlphaFoldDB" id="A0A6G0X3B5"/>
<evidence type="ECO:0000313" key="5">
    <source>
        <dbReference type="Proteomes" id="UP000481153"/>
    </source>
</evidence>
<dbReference type="Pfam" id="PF14223">
    <property type="entry name" value="Retrotran_gag_2"/>
    <property type="match status" value="1"/>
</dbReference>
<evidence type="ECO:0000313" key="4">
    <source>
        <dbReference type="EMBL" id="KAF0734414.1"/>
    </source>
</evidence>
<dbReference type="GO" id="GO:0003676">
    <property type="term" value="F:nucleic acid binding"/>
    <property type="evidence" value="ECO:0007669"/>
    <property type="project" value="InterPro"/>
</dbReference>
<dbReference type="Proteomes" id="UP000481153">
    <property type="component" value="Unassembled WGS sequence"/>
</dbReference>
<dbReference type="InterPro" id="IPR012337">
    <property type="entry name" value="RNaseH-like_sf"/>
</dbReference>
<feature type="domain" description="Integrase catalytic" evidence="3">
    <location>
        <begin position="498"/>
        <end position="585"/>
    </location>
</feature>
<proteinExistence type="predicted"/>
<evidence type="ECO:0000256" key="1">
    <source>
        <dbReference type="ARBA" id="ARBA00022670"/>
    </source>
</evidence>
<dbReference type="SUPFAM" id="SSF53098">
    <property type="entry name" value="Ribonuclease H-like"/>
    <property type="match status" value="1"/>
</dbReference>
<feature type="compositionally biased region" description="Polar residues" evidence="2">
    <location>
        <begin position="266"/>
        <end position="275"/>
    </location>
</feature>